<dbReference type="RefSeq" id="XP_954506.1">
    <property type="nucleotide sequence ID" value="XM_949413.1"/>
</dbReference>
<dbReference type="OMA" id="NTNAMGY"/>
<feature type="region of interest" description="Disordered" evidence="1">
    <location>
        <begin position="1"/>
        <end position="29"/>
    </location>
</feature>
<evidence type="ECO:0000313" key="3">
    <source>
        <dbReference type="Proteomes" id="UP000001950"/>
    </source>
</evidence>
<dbReference type="AlphaFoldDB" id="Q4UGG0"/>
<feature type="compositionally biased region" description="Basic and acidic residues" evidence="1">
    <location>
        <begin position="13"/>
        <end position="24"/>
    </location>
</feature>
<dbReference type="VEuPathDB" id="PiroplasmaDB:TA19460"/>
<proteinExistence type="predicted"/>
<dbReference type="InParanoid" id="Q4UGG0"/>
<dbReference type="KEGG" id="tan:TA19460"/>
<evidence type="ECO:0000256" key="1">
    <source>
        <dbReference type="SAM" id="MobiDB-lite"/>
    </source>
</evidence>
<keyword evidence="3" id="KW-1185">Reference proteome</keyword>
<sequence>MKNGPPLYYGPTFREERGDSKSDDSNNNDLHILKDEESVDNISFPELSVESIASEELRNPVLNKITTCDTIDSPIRLDTSEQKPCGFSSLKTETFDNNFKDIHRLKRKHELLALSKRTLYSKLYTPKLEALQRLVEPGKYLINNHFDYQDKNLSTSSYTNYKGYLPNRLDLNNSESLTKADDIDPLYTFDSRSDTAFASSNRNTLSDLNSNFDFLDFEKITKESREVSFGDAESFNKPQLDSFQVETYTLNEHSPRSEYKDNYKSITKRQESVEKSDVLEKTKQQTPNILTLKSCDEYVNGRKKKRVQIPVNAYKSTLSSDGSIDKSHKIVLKFVSHDSEDFDYEPKNLLELIEERLESIANSTELYGDKIINPEFIIEQLESLRPPNMDRELFLLLCLKPIGMGYNEYFKIFSENDFAELLNQLYNFNLLNTNAMGYVLDAEYEILKEFNRLGRIHQKLINEDIIYSKILATMQENFMSQAEDLLKTTRQDLRLEVGYSHLRWGRIKNVLSWKPGDPILREKGFVQDMASTIKMKTLQRMEQAFGTQNAASAYSPSSQLPANEAHYIYYIKTLQSLEETEQEMLQLQVSRDRMQTLSEFSVIGPYHKPENSLPWKCIGLSCNSVVWKMYNTVECTPIVYKFRTLNDITPEEAKKLGHLYNSVLDKLKELKLKVPKKSQILFSNSVKVHKNCVVEQIQFIKHSPFSLLLEKSSQFNSSERLRQTQVVIREVIRMVNYMKDLKFILPLKSSRIYFNNGGVILSGGSLLGTWGVSLLKKHSVQTIATLLWGKNIEWYFHFNGSLYLPPESEGDPSYTQDPLMVSKAHTWMIGKLLYESICLSTTNKNELDYSKIELCEHEDTKEFMKICLEQNPDNRPTIEALMALPYLKKVKLNYGTFVPMDVPKVRCAVEFLGDIETIVLNKMRKTEKGVADYEQYDEGEIKFVESNG</sequence>
<protein>
    <recommendedName>
        <fullName evidence="4">Protein kinase domain-containing protein</fullName>
    </recommendedName>
</protein>
<dbReference type="GeneID" id="3863645"/>
<evidence type="ECO:0008006" key="4">
    <source>
        <dbReference type="Google" id="ProtNLM"/>
    </source>
</evidence>
<name>Q4UGG0_THEAN</name>
<accession>Q4UGG0</accession>
<dbReference type="EMBL" id="CR940347">
    <property type="protein sequence ID" value="CAI73829.1"/>
    <property type="molecule type" value="Genomic_DNA"/>
</dbReference>
<dbReference type="InterPro" id="IPR011009">
    <property type="entry name" value="Kinase-like_dom_sf"/>
</dbReference>
<dbReference type="Gene3D" id="1.10.510.10">
    <property type="entry name" value="Transferase(Phosphotransferase) domain 1"/>
    <property type="match status" value="1"/>
</dbReference>
<reference evidence="2 3" key="1">
    <citation type="journal article" date="2005" name="Science">
        <title>Genome of the host-cell transforming parasite Theileria annulata compared with T. parva.</title>
        <authorList>
            <person name="Pain A."/>
            <person name="Renauld H."/>
            <person name="Berriman M."/>
            <person name="Murphy L."/>
            <person name="Yeats C.A."/>
            <person name="Weir W."/>
            <person name="Kerhornou A."/>
            <person name="Aslett M."/>
            <person name="Bishop R."/>
            <person name="Bouchier C."/>
            <person name="Cochet M."/>
            <person name="Coulson R.M.R."/>
            <person name="Cronin A."/>
            <person name="de Villiers E.P."/>
            <person name="Fraser A."/>
            <person name="Fosker N."/>
            <person name="Gardner M."/>
            <person name="Goble A."/>
            <person name="Griffiths-Jones S."/>
            <person name="Harris D.E."/>
            <person name="Katzer F."/>
            <person name="Larke N."/>
            <person name="Lord A."/>
            <person name="Maser P."/>
            <person name="McKellar S."/>
            <person name="Mooney P."/>
            <person name="Morton F."/>
            <person name="Nene V."/>
            <person name="O'Neil S."/>
            <person name="Price C."/>
            <person name="Quail M.A."/>
            <person name="Rabbinowitsch E."/>
            <person name="Rawlings N.D."/>
            <person name="Rutter S."/>
            <person name="Saunders D."/>
            <person name="Seeger K."/>
            <person name="Shah T."/>
            <person name="Squares R."/>
            <person name="Squares S."/>
            <person name="Tivey A."/>
            <person name="Walker A.R."/>
            <person name="Woodward J."/>
            <person name="Dobbelaere D.A.E."/>
            <person name="Langsley G."/>
            <person name="Rajandream M.A."/>
            <person name="McKeever D."/>
            <person name="Shiels B."/>
            <person name="Tait A."/>
            <person name="Barrell B.G."/>
            <person name="Hall N."/>
        </authorList>
    </citation>
    <scope>NUCLEOTIDE SEQUENCE [LARGE SCALE GENOMIC DNA]</scope>
    <source>
        <strain evidence="3">Ankara</strain>
    </source>
</reference>
<dbReference type="STRING" id="5874.Q4UGG0"/>
<evidence type="ECO:0000313" key="2">
    <source>
        <dbReference type="EMBL" id="CAI73829.1"/>
    </source>
</evidence>
<gene>
    <name evidence="2" type="ORF">TA19460</name>
</gene>
<dbReference type="Proteomes" id="UP000001950">
    <property type="component" value="Chromosome 1"/>
</dbReference>
<dbReference type="eggNOG" id="ENOG502SXRF">
    <property type="taxonomic scope" value="Eukaryota"/>
</dbReference>
<organism evidence="2 3">
    <name type="scientific">Theileria annulata</name>
    <dbReference type="NCBI Taxonomy" id="5874"/>
    <lineage>
        <taxon>Eukaryota</taxon>
        <taxon>Sar</taxon>
        <taxon>Alveolata</taxon>
        <taxon>Apicomplexa</taxon>
        <taxon>Aconoidasida</taxon>
        <taxon>Piroplasmida</taxon>
        <taxon>Theileriidae</taxon>
        <taxon>Theileria</taxon>
    </lineage>
</organism>
<dbReference type="OrthoDB" id="10252354at2759"/>
<dbReference type="SUPFAM" id="SSF56112">
    <property type="entry name" value="Protein kinase-like (PK-like)"/>
    <property type="match status" value="1"/>
</dbReference>